<dbReference type="Proteomes" id="UP000019364">
    <property type="component" value="Unassembled WGS sequence"/>
</dbReference>
<dbReference type="Pfam" id="PF00702">
    <property type="entry name" value="Hydrolase"/>
    <property type="match status" value="1"/>
</dbReference>
<dbReference type="InterPro" id="IPR023214">
    <property type="entry name" value="HAD_sf"/>
</dbReference>
<dbReference type="GO" id="GO:0005829">
    <property type="term" value="C:cytosol"/>
    <property type="evidence" value="ECO:0007669"/>
    <property type="project" value="TreeGrafter"/>
</dbReference>
<dbReference type="GO" id="GO:0006281">
    <property type="term" value="P:DNA repair"/>
    <property type="evidence" value="ECO:0007669"/>
    <property type="project" value="TreeGrafter"/>
</dbReference>
<name>W7Y631_9BACL</name>
<evidence type="ECO:0000313" key="1">
    <source>
        <dbReference type="EMBL" id="GAF06305.1"/>
    </source>
</evidence>
<dbReference type="PANTHER" id="PTHR43434">
    <property type="entry name" value="PHOSPHOGLYCOLATE PHOSPHATASE"/>
    <property type="match status" value="1"/>
</dbReference>
<organism evidence="1 2">
    <name type="scientific">Paenibacillus pini JCM 16418</name>
    <dbReference type="NCBI Taxonomy" id="1236976"/>
    <lineage>
        <taxon>Bacteria</taxon>
        <taxon>Bacillati</taxon>
        <taxon>Bacillota</taxon>
        <taxon>Bacilli</taxon>
        <taxon>Bacillales</taxon>
        <taxon>Paenibacillaceae</taxon>
        <taxon>Paenibacillus</taxon>
    </lineage>
</organism>
<reference evidence="1 2" key="1">
    <citation type="journal article" date="2014" name="Genome Announc.">
        <title>Draft Genome Sequence of Paenibacillus pini JCM 16418T, Isolated from the Rhizosphere of Pine Tree.</title>
        <authorList>
            <person name="Yuki M."/>
            <person name="Oshima K."/>
            <person name="Suda W."/>
            <person name="Oshida Y."/>
            <person name="Kitamura K."/>
            <person name="Iida Y."/>
            <person name="Hattori M."/>
            <person name="Ohkuma M."/>
        </authorList>
    </citation>
    <scope>NUCLEOTIDE SEQUENCE [LARGE SCALE GENOMIC DNA]</scope>
    <source>
        <strain evidence="1 2">JCM 16418</strain>
    </source>
</reference>
<proteinExistence type="predicted"/>
<dbReference type="AlphaFoldDB" id="W7Y631"/>
<dbReference type="InterPro" id="IPR006439">
    <property type="entry name" value="HAD-SF_hydro_IA"/>
</dbReference>
<dbReference type="RefSeq" id="WP_036645332.1">
    <property type="nucleotide sequence ID" value="NZ_BAVZ01000001.1"/>
</dbReference>
<dbReference type="EMBL" id="BAVZ01000001">
    <property type="protein sequence ID" value="GAF06305.1"/>
    <property type="molecule type" value="Genomic_DNA"/>
</dbReference>
<dbReference type="PANTHER" id="PTHR43434:SF1">
    <property type="entry name" value="PHOSPHOGLYCOLATE PHOSPHATASE"/>
    <property type="match status" value="1"/>
</dbReference>
<evidence type="ECO:0000313" key="2">
    <source>
        <dbReference type="Proteomes" id="UP000019364"/>
    </source>
</evidence>
<sequence>MEKASVLIKPEAMIFDMDGTLFQTETVLLPAYHKLFAILKEEGLYTAPTPPEERILGSLGMLLEEIWKIVMPDGSDQARKRADELLLQLELEGLQNGNTLLYPGVKDTLHTLKEKGVRLFIASNGLEHYVKGVAAAHGILELFDAVYSAGEHGTVTKVHLVKLLLEQEHVKTAWMVGDRSSDVEAGKENQLSVIGCAYAGFGDGEELYGSDALIRSFTEIQDLYEDA</sequence>
<dbReference type="Gene3D" id="1.10.150.240">
    <property type="entry name" value="Putative phosphatase, domain 2"/>
    <property type="match status" value="1"/>
</dbReference>
<protein>
    <submittedName>
        <fullName evidence="1">Phosphoglycolate phosphatase</fullName>
    </submittedName>
</protein>
<dbReference type="InterPro" id="IPR036412">
    <property type="entry name" value="HAD-like_sf"/>
</dbReference>
<dbReference type="SUPFAM" id="SSF56784">
    <property type="entry name" value="HAD-like"/>
    <property type="match status" value="1"/>
</dbReference>
<comment type="caution">
    <text evidence="1">The sequence shown here is derived from an EMBL/GenBank/DDBJ whole genome shotgun (WGS) entry which is preliminary data.</text>
</comment>
<dbReference type="InterPro" id="IPR050155">
    <property type="entry name" value="HAD-like_hydrolase_sf"/>
</dbReference>
<keyword evidence="2" id="KW-1185">Reference proteome</keyword>
<dbReference type="SFLD" id="SFLDG01129">
    <property type="entry name" value="C1.5:_HAD__Beta-PGM__Phosphata"/>
    <property type="match status" value="1"/>
</dbReference>
<dbReference type="SFLD" id="SFLDS00003">
    <property type="entry name" value="Haloacid_Dehalogenase"/>
    <property type="match status" value="1"/>
</dbReference>
<dbReference type="OrthoDB" id="9792518at2"/>
<gene>
    <name evidence="1" type="ORF">JCM16418_256</name>
</gene>
<dbReference type="NCBIfam" id="TIGR01549">
    <property type="entry name" value="HAD-SF-IA-v1"/>
    <property type="match status" value="1"/>
</dbReference>
<dbReference type="GO" id="GO:0008967">
    <property type="term" value="F:phosphoglycolate phosphatase activity"/>
    <property type="evidence" value="ECO:0007669"/>
    <property type="project" value="TreeGrafter"/>
</dbReference>
<dbReference type="STRING" id="1236976.JCM16418_256"/>
<dbReference type="InterPro" id="IPR023198">
    <property type="entry name" value="PGP-like_dom2"/>
</dbReference>
<accession>W7Y631</accession>
<dbReference type="Gene3D" id="3.40.50.1000">
    <property type="entry name" value="HAD superfamily/HAD-like"/>
    <property type="match status" value="1"/>
</dbReference>
<dbReference type="eggNOG" id="COG0546">
    <property type="taxonomic scope" value="Bacteria"/>
</dbReference>